<evidence type="ECO:0000313" key="9">
    <source>
        <dbReference type="Proteomes" id="UP001179600"/>
    </source>
</evidence>
<comment type="subcellular location">
    <subcellularLocation>
        <location evidence="1">Cell membrane</location>
        <topology evidence="1">Multi-pass membrane protein</topology>
    </subcellularLocation>
</comment>
<comment type="similarity">
    <text evidence="2">Belongs to the DoxX family.</text>
</comment>
<name>A0AAE9XL46_9ENTE</name>
<protein>
    <submittedName>
        <fullName evidence="8">DoxX family protein</fullName>
    </submittedName>
</protein>
<evidence type="ECO:0000256" key="7">
    <source>
        <dbReference type="SAM" id="Phobius"/>
    </source>
</evidence>
<evidence type="ECO:0000313" key="8">
    <source>
        <dbReference type="EMBL" id="WCG22690.1"/>
    </source>
</evidence>
<dbReference type="GO" id="GO:0005886">
    <property type="term" value="C:plasma membrane"/>
    <property type="evidence" value="ECO:0007669"/>
    <property type="project" value="UniProtKB-SubCell"/>
</dbReference>
<proteinExistence type="inferred from homology"/>
<accession>A0AAE9XL46</accession>
<keyword evidence="3" id="KW-1003">Cell membrane</keyword>
<evidence type="ECO:0000256" key="1">
    <source>
        <dbReference type="ARBA" id="ARBA00004651"/>
    </source>
</evidence>
<reference evidence="8" key="1">
    <citation type="submission" date="2023-01" db="EMBL/GenBank/DDBJ databases">
        <title>Oxazolidinone resistance genes in florfenicol resistant enterococci from beef cattle and veal calves at slaughter.</title>
        <authorList>
            <person name="Biggel M."/>
        </authorList>
    </citation>
    <scope>NUCLEOTIDE SEQUENCE</scope>
    <source>
        <strain evidence="8">K204-1</strain>
    </source>
</reference>
<evidence type="ECO:0000256" key="2">
    <source>
        <dbReference type="ARBA" id="ARBA00006679"/>
    </source>
</evidence>
<evidence type="ECO:0000256" key="6">
    <source>
        <dbReference type="ARBA" id="ARBA00023136"/>
    </source>
</evidence>
<feature type="transmembrane region" description="Helical" evidence="7">
    <location>
        <begin position="40"/>
        <end position="57"/>
    </location>
</feature>
<dbReference type="AlphaFoldDB" id="A0AAE9XL46"/>
<evidence type="ECO:0000256" key="3">
    <source>
        <dbReference type="ARBA" id="ARBA00022475"/>
    </source>
</evidence>
<sequence length="133" mass="14631">MFTVTQRSTYSLLLIRIMLGVTMLLHGLQKWLNLGDVTDFFTSLGLPTFVPPIIATIETVGGLFMILGLLVPLVSLGFVAILGTAIFMLKSQAGFIDGFELELLLIVMSLAVGYAHLNKNLFQLLPFQNDRSI</sequence>
<feature type="transmembrane region" description="Helical" evidence="7">
    <location>
        <begin position="12"/>
        <end position="28"/>
    </location>
</feature>
<feature type="transmembrane region" description="Helical" evidence="7">
    <location>
        <begin position="101"/>
        <end position="117"/>
    </location>
</feature>
<dbReference type="EMBL" id="CP116507">
    <property type="protein sequence ID" value="WCG22690.1"/>
    <property type="molecule type" value="Genomic_DNA"/>
</dbReference>
<dbReference type="PANTHER" id="PTHR33452:SF1">
    <property type="entry name" value="INNER MEMBRANE PROTEIN YPHA-RELATED"/>
    <property type="match status" value="1"/>
</dbReference>
<organism evidence="8 9">
    <name type="scientific">Vagococcus lutrae</name>
    <dbReference type="NCBI Taxonomy" id="81947"/>
    <lineage>
        <taxon>Bacteria</taxon>
        <taxon>Bacillati</taxon>
        <taxon>Bacillota</taxon>
        <taxon>Bacilli</taxon>
        <taxon>Lactobacillales</taxon>
        <taxon>Enterococcaceae</taxon>
        <taxon>Vagococcus</taxon>
    </lineage>
</organism>
<feature type="transmembrane region" description="Helical" evidence="7">
    <location>
        <begin position="63"/>
        <end position="89"/>
    </location>
</feature>
<evidence type="ECO:0000256" key="4">
    <source>
        <dbReference type="ARBA" id="ARBA00022692"/>
    </source>
</evidence>
<dbReference type="RefSeq" id="WP_248852231.1">
    <property type="nucleotide sequence ID" value="NZ_CP097044.1"/>
</dbReference>
<dbReference type="InterPro" id="IPR032808">
    <property type="entry name" value="DoxX"/>
</dbReference>
<dbReference type="Pfam" id="PF07681">
    <property type="entry name" value="DoxX"/>
    <property type="match status" value="1"/>
</dbReference>
<gene>
    <name evidence="8" type="ORF">PML95_00025</name>
</gene>
<evidence type="ECO:0000256" key="5">
    <source>
        <dbReference type="ARBA" id="ARBA00022989"/>
    </source>
</evidence>
<keyword evidence="6 7" id="KW-0472">Membrane</keyword>
<keyword evidence="4 7" id="KW-0812">Transmembrane</keyword>
<dbReference type="InterPro" id="IPR051907">
    <property type="entry name" value="DoxX-like_oxidoreductase"/>
</dbReference>
<dbReference type="Proteomes" id="UP001179600">
    <property type="component" value="Chromosome"/>
</dbReference>
<dbReference type="PANTHER" id="PTHR33452">
    <property type="entry name" value="OXIDOREDUCTASE CATD-RELATED"/>
    <property type="match status" value="1"/>
</dbReference>
<keyword evidence="5 7" id="KW-1133">Transmembrane helix</keyword>